<keyword evidence="10" id="KW-1185">Reference proteome</keyword>
<gene>
    <name evidence="9" type="ORF">FHR99_001193</name>
</gene>
<evidence type="ECO:0000256" key="2">
    <source>
        <dbReference type="ARBA" id="ARBA00022692"/>
    </source>
</evidence>
<feature type="domain" description="J" evidence="8">
    <location>
        <begin position="189"/>
        <end position="240"/>
    </location>
</feature>
<sequence>MILRLLLAGAVLFAIIAVVRRANQKGPVERRKYYLTLTLTVLAGALVLLSLTGRVHWIGALIGAVLPFIRQAFPLLIRLVPFLAHQRKAGAAGRGATTGNQSAVDTPWLHMTMDHDSGALDGEVRQGDFSGRTLNELSLEELTQLFVECQVDRESAELLDTYLSRRFGKDWNKRDGRSSGNQGPMNREQALSVLGLSEGASRDDIIKAHRSLMQKLHPDRGGNDYLAAQINLAKDTLLDE</sequence>
<evidence type="ECO:0000313" key="9">
    <source>
        <dbReference type="EMBL" id="MBB3046957.1"/>
    </source>
</evidence>
<evidence type="ECO:0000256" key="5">
    <source>
        <dbReference type="ARBA" id="ARBA00023186"/>
    </source>
</evidence>
<comment type="subcellular location">
    <subcellularLocation>
        <location evidence="1">Membrane</location>
        <topology evidence="1">Single-pass membrane protein</topology>
    </subcellularLocation>
</comment>
<proteinExistence type="inferred from homology"/>
<keyword evidence="2 7" id="KW-0812">Transmembrane</keyword>
<dbReference type="PANTHER" id="PTHR12763:SF28">
    <property type="entry name" value="GEO10507P1-RELATED"/>
    <property type="match status" value="1"/>
</dbReference>
<dbReference type="EMBL" id="JACHWY010000001">
    <property type="protein sequence ID" value="MBB3046957.1"/>
    <property type="molecule type" value="Genomic_DNA"/>
</dbReference>
<name>A0A7W4W3V8_9GAMM</name>
<dbReference type="CDD" id="cd06257">
    <property type="entry name" value="DnaJ"/>
    <property type="match status" value="1"/>
</dbReference>
<protein>
    <recommendedName>
        <fullName evidence="8">J domain-containing protein</fullName>
    </recommendedName>
</protein>
<dbReference type="GO" id="GO:0016020">
    <property type="term" value="C:membrane"/>
    <property type="evidence" value="ECO:0007669"/>
    <property type="project" value="UniProtKB-SubCell"/>
</dbReference>
<evidence type="ECO:0000313" key="10">
    <source>
        <dbReference type="Proteomes" id="UP000537130"/>
    </source>
</evidence>
<dbReference type="InterPro" id="IPR036869">
    <property type="entry name" value="J_dom_sf"/>
</dbReference>
<dbReference type="PROSITE" id="PS50076">
    <property type="entry name" value="DNAJ_2"/>
    <property type="match status" value="1"/>
</dbReference>
<evidence type="ECO:0000256" key="6">
    <source>
        <dbReference type="ARBA" id="ARBA00038105"/>
    </source>
</evidence>
<dbReference type="Gene3D" id="1.10.287.110">
    <property type="entry name" value="DnaJ domain"/>
    <property type="match status" value="1"/>
</dbReference>
<evidence type="ECO:0000256" key="3">
    <source>
        <dbReference type="ARBA" id="ARBA00022989"/>
    </source>
</evidence>
<evidence type="ECO:0000256" key="1">
    <source>
        <dbReference type="ARBA" id="ARBA00004167"/>
    </source>
</evidence>
<dbReference type="PANTHER" id="PTHR12763">
    <property type="match status" value="1"/>
</dbReference>
<evidence type="ECO:0000256" key="7">
    <source>
        <dbReference type="SAM" id="Phobius"/>
    </source>
</evidence>
<dbReference type="SUPFAM" id="SSF46565">
    <property type="entry name" value="Chaperone J-domain"/>
    <property type="match status" value="1"/>
</dbReference>
<reference evidence="9 10" key="1">
    <citation type="submission" date="2020-08" db="EMBL/GenBank/DDBJ databases">
        <title>Genomic Encyclopedia of Type Strains, Phase III (KMG-III): the genomes of soil and plant-associated and newly described type strains.</title>
        <authorList>
            <person name="Whitman W."/>
        </authorList>
    </citation>
    <scope>NUCLEOTIDE SEQUENCE [LARGE SCALE GENOMIC DNA]</scope>
    <source>
        <strain evidence="9 10">CECT 8654</strain>
    </source>
</reference>
<comment type="caution">
    <text evidence="9">The sequence shown here is derived from an EMBL/GenBank/DDBJ whole genome shotgun (WGS) entry which is preliminary data.</text>
</comment>
<dbReference type="Proteomes" id="UP000537130">
    <property type="component" value="Unassembled WGS sequence"/>
</dbReference>
<comment type="similarity">
    <text evidence="6">Belongs to the TIM14 family.</text>
</comment>
<organism evidence="9 10">
    <name type="scientific">Litorivivens lipolytica</name>
    <dbReference type="NCBI Taxonomy" id="1524264"/>
    <lineage>
        <taxon>Bacteria</taxon>
        <taxon>Pseudomonadati</taxon>
        <taxon>Pseudomonadota</taxon>
        <taxon>Gammaproteobacteria</taxon>
        <taxon>Litorivivens</taxon>
    </lineage>
</organism>
<feature type="transmembrane region" description="Helical" evidence="7">
    <location>
        <begin position="58"/>
        <end position="77"/>
    </location>
</feature>
<dbReference type="RefSeq" id="WP_183409610.1">
    <property type="nucleotide sequence ID" value="NZ_JACHWY010000001.1"/>
</dbReference>
<accession>A0A7W4W3V8</accession>
<dbReference type="AlphaFoldDB" id="A0A7W4W3V8"/>
<dbReference type="SMART" id="SM00271">
    <property type="entry name" value="DnaJ"/>
    <property type="match status" value="1"/>
</dbReference>
<dbReference type="Pfam" id="PF00226">
    <property type="entry name" value="DnaJ"/>
    <property type="match status" value="1"/>
</dbReference>
<feature type="transmembrane region" description="Helical" evidence="7">
    <location>
        <begin position="31"/>
        <end position="51"/>
    </location>
</feature>
<keyword evidence="4 7" id="KW-0472">Membrane</keyword>
<keyword evidence="3 7" id="KW-1133">Transmembrane helix</keyword>
<evidence type="ECO:0000256" key="4">
    <source>
        <dbReference type="ARBA" id="ARBA00023136"/>
    </source>
</evidence>
<evidence type="ECO:0000259" key="8">
    <source>
        <dbReference type="PROSITE" id="PS50076"/>
    </source>
</evidence>
<dbReference type="InterPro" id="IPR001623">
    <property type="entry name" value="DnaJ_domain"/>
</dbReference>
<keyword evidence="5" id="KW-0143">Chaperone</keyword>